<dbReference type="EC" id="3.4.-.-" evidence="3"/>
<keyword evidence="4" id="KW-1185">Reference proteome</keyword>
<accession>A0ABV6J274</accession>
<keyword evidence="1 3" id="KW-0378">Hydrolase</keyword>
<evidence type="ECO:0000313" key="3">
    <source>
        <dbReference type="EMBL" id="MFC0389982.1"/>
    </source>
</evidence>
<dbReference type="Gene3D" id="3.40.50.1820">
    <property type="entry name" value="alpha/beta hydrolase"/>
    <property type="match status" value="1"/>
</dbReference>
<proteinExistence type="predicted"/>
<feature type="domain" description="Peptidase S9 prolyl oligopeptidase catalytic" evidence="2">
    <location>
        <begin position="74"/>
        <end position="240"/>
    </location>
</feature>
<dbReference type="RefSeq" id="WP_204822168.1">
    <property type="nucleotide sequence ID" value="NZ_JANHOF010000005.1"/>
</dbReference>
<gene>
    <name evidence="3" type="ORF">ACFFJ8_01200</name>
</gene>
<dbReference type="Proteomes" id="UP001589818">
    <property type="component" value="Unassembled WGS sequence"/>
</dbReference>
<dbReference type="GO" id="GO:0016787">
    <property type="term" value="F:hydrolase activity"/>
    <property type="evidence" value="ECO:0007669"/>
    <property type="project" value="UniProtKB-KW"/>
</dbReference>
<sequence length="348" mass="38811">MTYGNDVRKETAGIRLEWSSSYQDFLYYESSVTPGTLLAMNVIKPEKPSFLLVRLHGLHMSMPEPQKRDSPLPGNDYLVVQVDMRGRAYSEGSPDCNGYELVDIYDAVKLVQRHYSEWLVDPAVVFVAGGSGGGGNVLAAINKFPDLFAAAVALYGISDYAEWYATDRIGEFRDDMDAWIGCAPWDEPEPFEARSGACLAENQLTPLLLAHGTFDSRVPVGQSRSYMRAAEKSGKSPLIRYRELIGVGGEEHTDRLTEEELRRLGQEKDDHFQSHAKSIDIPSCGSFVIGGYLYTKQFVIYLDHIDHIARVSYDLGRNQFKVTARRPYPYRILTPDGTVTSGTANTAT</sequence>
<dbReference type="Pfam" id="PF00326">
    <property type="entry name" value="Peptidase_S9"/>
    <property type="match status" value="1"/>
</dbReference>
<dbReference type="PANTHER" id="PTHR42776">
    <property type="entry name" value="SERINE PEPTIDASE S9 FAMILY MEMBER"/>
    <property type="match status" value="1"/>
</dbReference>
<protein>
    <submittedName>
        <fullName evidence="3">Alpha/beta hydrolase family protein</fullName>
        <ecNumber evidence="3">3.4.-.-</ecNumber>
    </submittedName>
</protein>
<organism evidence="3 4">
    <name type="scientific">Paenibacillus mendelii</name>
    <dbReference type="NCBI Taxonomy" id="206163"/>
    <lineage>
        <taxon>Bacteria</taxon>
        <taxon>Bacillati</taxon>
        <taxon>Bacillota</taxon>
        <taxon>Bacilli</taxon>
        <taxon>Bacillales</taxon>
        <taxon>Paenibacillaceae</taxon>
        <taxon>Paenibacillus</taxon>
    </lineage>
</organism>
<dbReference type="PANTHER" id="PTHR42776:SF27">
    <property type="entry name" value="DIPEPTIDYL PEPTIDASE FAMILY MEMBER 6"/>
    <property type="match status" value="1"/>
</dbReference>
<reference evidence="3 4" key="1">
    <citation type="submission" date="2024-09" db="EMBL/GenBank/DDBJ databases">
        <authorList>
            <person name="Sun Q."/>
            <person name="Mori K."/>
        </authorList>
    </citation>
    <scope>NUCLEOTIDE SEQUENCE [LARGE SCALE GENOMIC DNA]</scope>
    <source>
        <strain evidence="3 4">CCM 4839</strain>
    </source>
</reference>
<comment type="caution">
    <text evidence="3">The sequence shown here is derived from an EMBL/GenBank/DDBJ whole genome shotgun (WGS) entry which is preliminary data.</text>
</comment>
<dbReference type="SUPFAM" id="SSF53474">
    <property type="entry name" value="alpha/beta-Hydrolases"/>
    <property type="match status" value="1"/>
</dbReference>
<evidence type="ECO:0000259" key="2">
    <source>
        <dbReference type="Pfam" id="PF00326"/>
    </source>
</evidence>
<dbReference type="InterPro" id="IPR001375">
    <property type="entry name" value="Peptidase_S9_cat"/>
</dbReference>
<evidence type="ECO:0000256" key="1">
    <source>
        <dbReference type="ARBA" id="ARBA00022801"/>
    </source>
</evidence>
<evidence type="ECO:0000313" key="4">
    <source>
        <dbReference type="Proteomes" id="UP001589818"/>
    </source>
</evidence>
<dbReference type="InterPro" id="IPR029058">
    <property type="entry name" value="AB_hydrolase_fold"/>
</dbReference>
<name>A0ABV6J274_9BACL</name>
<dbReference type="EMBL" id="JBHLVF010000005">
    <property type="protein sequence ID" value="MFC0389982.1"/>
    <property type="molecule type" value="Genomic_DNA"/>
</dbReference>